<evidence type="ECO:0000313" key="1">
    <source>
        <dbReference type="EMBL" id="PLC56553.1"/>
    </source>
</evidence>
<evidence type="ECO:0008006" key="3">
    <source>
        <dbReference type="Google" id="ProtNLM"/>
    </source>
</evidence>
<dbReference type="AlphaFoldDB" id="A0A2N4UNI4"/>
<dbReference type="RefSeq" id="WP_101769997.1">
    <property type="nucleotide sequence ID" value="NZ_BPPU01000001.1"/>
</dbReference>
<accession>A0A2N4UNI4</accession>
<name>A0A2N4UNI4_9GAMM</name>
<dbReference type="Gene3D" id="3.40.50.150">
    <property type="entry name" value="Vaccinia Virus protein VP39"/>
    <property type="match status" value="1"/>
</dbReference>
<dbReference type="Proteomes" id="UP000234420">
    <property type="component" value="Unassembled WGS sequence"/>
</dbReference>
<evidence type="ECO:0000313" key="2">
    <source>
        <dbReference type="Proteomes" id="UP000234420"/>
    </source>
</evidence>
<keyword evidence="2" id="KW-1185">Reference proteome</keyword>
<dbReference type="InterPro" id="IPR029063">
    <property type="entry name" value="SAM-dependent_MTases_sf"/>
</dbReference>
<protein>
    <recommendedName>
        <fullName evidence="3">SAM-dependent methyltransferase</fullName>
    </recommendedName>
</protein>
<proteinExistence type="predicted"/>
<sequence length="216" mass="24495">MLRKKAIAFISWRSRLNKNHANNICSTPSKNRITDIILFIKQYIKNPKEIGSLTPSSNSLSKMMTESIVGNGDTLIELGAGTGVFTKLIKLKFKDHKFYVFEKNTNFHENLLNIKNIDLRCNALDMTNIIDKNKTKVSDVISGLPLRSIDNEISNVILSHAFCLLINGGQFIQFTYGLKSPISNSFLKEHNMVLNKKIHVIKNIPPATIYIYKKIL</sequence>
<gene>
    <name evidence="1" type="ORF">CIK00_17930</name>
</gene>
<dbReference type="GeneID" id="69966160"/>
<comment type="caution">
    <text evidence="1">The sequence shown here is derived from an EMBL/GenBank/DDBJ whole genome shotgun (WGS) entry which is preliminary data.</text>
</comment>
<organism evidence="1 2">
    <name type="scientific">Photobacterium carnosum</name>
    <dbReference type="NCBI Taxonomy" id="2023717"/>
    <lineage>
        <taxon>Bacteria</taxon>
        <taxon>Pseudomonadati</taxon>
        <taxon>Pseudomonadota</taxon>
        <taxon>Gammaproteobacteria</taxon>
        <taxon>Vibrionales</taxon>
        <taxon>Vibrionaceae</taxon>
        <taxon>Photobacterium</taxon>
    </lineage>
</organism>
<reference evidence="1 2" key="1">
    <citation type="journal article" date="2018" name="Syst. Appl. Microbiol.">
        <title>Photobacterium carnosum sp. nov., isolated from spoiled modified atmosphere packaged poultry meat.</title>
        <authorList>
            <person name="Hilgarth M."/>
            <person name="Fuertes S."/>
            <person name="Ehrmann M."/>
            <person name="Vogel R.F."/>
        </authorList>
    </citation>
    <scope>NUCLEOTIDE SEQUENCE [LARGE SCALE GENOMIC DNA]</scope>
    <source>
        <strain evidence="1 2">TMW 2.2021</strain>
    </source>
</reference>
<dbReference type="SUPFAM" id="SSF53335">
    <property type="entry name" value="S-adenosyl-L-methionine-dependent methyltransferases"/>
    <property type="match status" value="1"/>
</dbReference>
<dbReference type="EMBL" id="NPIB01000028">
    <property type="protein sequence ID" value="PLC56553.1"/>
    <property type="molecule type" value="Genomic_DNA"/>
</dbReference>